<feature type="compositionally biased region" description="Basic and acidic residues" evidence="4">
    <location>
        <begin position="24"/>
        <end position="34"/>
    </location>
</feature>
<evidence type="ECO:0000313" key="5">
    <source>
        <dbReference type="EMBL" id="KAK0547236.1"/>
    </source>
</evidence>
<keyword evidence="3" id="KW-0544">Nucleosome core</keyword>
<keyword evidence="2" id="KW-0158">Chromosome</keyword>
<evidence type="ECO:0000256" key="4">
    <source>
        <dbReference type="SAM" id="MobiDB-lite"/>
    </source>
</evidence>
<feature type="region of interest" description="Disordered" evidence="4">
    <location>
        <begin position="1"/>
        <end position="192"/>
    </location>
</feature>
<dbReference type="GO" id="GO:0030527">
    <property type="term" value="F:structural constituent of chromatin"/>
    <property type="evidence" value="ECO:0007669"/>
    <property type="project" value="InterPro"/>
</dbReference>
<keyword evidence="6" id="KW-1185">Reference proteome</keyword>
<dbReference type="InterPro" id="IPR000164">
    <property type="entry name" value="Histone_H3/CENP-A"/>
</dbReference>
<name>A0AAN6GLE2_9BASI</name>
<protein>
    <submittedName>
        <fullName evidence="5">Uncharacterized protein</fullName>
    </submittedName>
</protein>
<organism evidence="5 6">
    <name type="scientific">Tilletia horrida</name>
    <dbReference type="NCBI Taxonomy" id="155126"/>
    <lineage>
        <taxon>Eukaryota</taxon>
        <taxon>Fungi</taxon>
        <taxon>Dikarya</taxon>
        <taxon>Basidiomycota</taxon>
        <taxon>Ustilaginomycotina</taxon>
        <taxon>Exobasidiomycetes</taxon>
        <taxon>Tilletiales</taxon>
        <taxon>Tilletiaceae</taxon>
        <taxon>Tilletia</taxon>
    </lineage>
</organism>
<feature type="compositionally biased region" description="Basic and acidic residues" evidence="4">
    <location>
        <begin position="112"/>
        <end position="140"/>
    </location>
</feature>
<evidence type="ECO:0000256" key="1">
    <source>
        <dbReference type="ARBA" id="ARBA00004286"/>
    </source>
</evidence>
<evidence type="ECO:0000313" key="6">
    <source>
        <dbReference type="Proteomes" id="UP001176517"/>
    </source>
</evidence>
<feature type="compositionally biased region" description="Basic and acidic residues" evidence="4">
    <location>
        <begin position="59"/>
        <end position="75"/>
    </location>
</feature>
<dbReference type="GO" id="GO:0003677">
    <property type="term" value="F:DNA binding"/>
    <property type="evidence" value="ECO:0007669"/>
    <property type="project" value="InterPro"/>
</dbReference>
<keyword evidence="3" id="KW-0238">DNA-binding</keyword>
<feature type="region of interest" description="Disordered" evidence="4">
    <location>
        <begin position="234"/>
        <end position="253"/>
    </location>
</feature>
<reference evidence="5" key="1">
    <citation type="journal article" date="2023" name="PhytoFront">
        <title>Draft Genome Resources of Seven Strains of Tilletia horrida, Causal Agent of Kernel Smut of Rice.</title>
        <authorList>
            <person name="Khanal S."/>
            <person name="Antony Babu S."/>
            <person name="Zhou X.G."/>
        </authorList>
    </citation>
    <scope>NUCLEOTIDE SEQUENCE</scope>
    <source>
        <strain evidence="5">TX6</strain>
    </source>
</reference>
<proteinExistence type="predicted"/>
<dbReference type="GO" id="GO:0000786">
    <property type="term" value="C:nucleosome"/>
    <property type="evidence" value="ECO:0007669"/>
    <property type="project" value="UniProtKB-KW"/>
</dbReference>
<dbReference type="PROSITE" id="PS00322">
    <property type="entry name" value="HISTONE_H3_1"/>
    <property type="match status" value="1"/>
</dbReference>
<sequence length="253" mass="27795">MARIKASQLRISTSRKAPRKQLGRRHDPPGRKDTGVGSRLTPADLPNVKIEDVSEEDGQDKVTSSDEESVAEKPAKLHVSSSTRDDIIEEGPSETRDELVSIRMHRSRGVSSKHESKSKKDEGDHSLKISDGDSDSKNEQEQEQEQPQRKRPRGIRLTLDPSNVSSSQGLPTLRIEDGEAAPTHVQNGEQESRLTTLELRAAQQTVTSIKASLEVVSSQVELLKTQLRALEPRLNMLPSDSTAAPTSRGGTQD</sequence>
<comment type="caution">
    <text evidence="5">The sequence shown here is derived from an EMBL/GenBank/DDBJ whole genome shotgun (WGS) entry which is preliminary data.</text>
</comment>
<evidence type="ECO:0000256" key="3">
    <source>
        <dbReference type="ARBA" id="ARBA00023269"/>
    </source>
</evidence>
<evidence type="ECO:0000256" key="2">
    <source>
        <dbReference type="ARBA" id="ARBA00022454"/>
    </source>
</evidence>
<dbReference type="Proteomes" id="UP001176517">
    <property type="component" value="Unassembled WGS sequence"/>
</dbReference>
<dbReference type="EMBL" id="JAPDMZ010000167">
    <property type="protein sequence ID" value="KAK0547236.1"/>
    <property type="molecule type" value="Genomic_DNA"/>
</dbReference>
<comment type="subcellular location">
    <subcellularLocation>
        <location evidence="1">Chromosome</location>
    </subcellularLocation>
</comment>
<gene>
    <name evidence="5" type="ORF">OC846_004935</name>
</gene>
<feature type="compositionally biased region" description="Polar residues" evidence="4">
    <location>
        <begin position="160"/>
        <end position="170"/>
    </location>
</feature>
<feature type="compositionally biased region" description="Polar residues" evidence="4">
    <location>
        <begin position="238"/>
        <end position="253"/>
    </location>
</feature>
<accession>A0AAN6GLE2</accession>
<dbReference type="AlphaFoldDB" id="A0AAN6GLE2"/>